<evidence type="ECO:0000256" key="1">
    <source>
        <dbReference type="SAM" id="MobiDB-lite"/>
    </source>
</evidence>
<dbReference type="InterPro" id="IPR001005">
    <property type="entry name" value="SANT/Myb"/>
</dbReference>
<feature type="compositionally biased region" description="Low complexity" evidence="1">
    <location>
        <begin position="45"/>
        <end position="56"/>
    </location>
</feature>
<dbReference type="AlphaFoldDB" id="A0A8J5X800"/>
<feature type="compositionally biased region" description="Basic and acidic residues" evidence="1">
    <location>
        <begin position="57"/>
        <end position="70"/>
    </location>
</feature>
<feature type="domain" description="HTH myb-type" evidence="3">
    <location>
        <begin position="211"/>
        <end position="257"/>
    </location>
</feature>
<gene>
    <name evidence="4" type="ORF">KFE25_001510</name>
</gene>
<evidence type="ECO:0000313" key="4">
    <source>
        <dbReference type="EMBL" id="KAG8458218.1"/>
    </source>
</evidence>
<evidence type="ECO:0000259" key="3">
    <source>
        <dbReference type="PROSITE" id="PS51294"/>
    </source>
</evidence>
<comment type="caution">
    <text evidence="4">The sequence shown here is derived from an EMBL/GenBank/DDBJ whole genome shotgun (WGS) entry which is preliminary data.</text>
</comment>
<dbReference type="InterPro" id="IPR009057">
    <property type="entry name" value="Homeodomain-like_sf"/>
</dbReference>
<evidence type="ECO:0008006" key="6">
    <source>
        <dbReference type="Google" id="ProtNLM"/>
    </source>
</evidence>
<dbReference type="CDD" id="cd00167">
    <property type="entry name" value="SANT"/>
    <property type="match status" value="1"/>
</dbReference>
<dbReference type="PROSITE" id="PS50090">
    <property type="entry name" value="MYB_LIKE"/>
    <property type="match status" value="1"/>
</dbReference>
<feature type="region of interest" description="Disordered" evidence="1">
    <location>
        <begin position="303"/>
        <end position="328"/>
    </location>
</feature>
<keyword evidence="5" id="KW-1185">Reference proteome</keyword>
<feature type="domain" description="Myb-like" evidence="2">
    <location>
        <begin position="203"/>
        <end position="253"/>
    </location>
</feature>
<feature type="compositionally biased region" description="Low complexity" evidence="1">
    <location>
        <begin position="307"/>
        <end position="323"/>
    </location>
</feature>
<proteinExistence type="predicted"/>
<dbReference type="Pfam" id="PF00249">
    <property type="entry name" value="Myb_DNA-binding"/>
    <property type="match status" value="1"/>
</dbReference>
<protein>
    <recommendedName>
        <fullName evidence="6">Myb-like domain-containing protein</fullName>
    </recommendedName>
</protein>
<dbReference type="OrthoDB" id="6362633at2759"/>
<accession>A0A8J5X800</accession>
<organism evidence="4 5">
    <name type="scientific">Diacronema lutheri</name>
    <name type="common">Unicellular marine alga</name>
    <name type="synonym">Monochrysis lutheri</name>
    <dbReference type="NCBI Taxonomy" id="2081491"/>
    <lineage>
        <taxon>Eukaryota</taxon>
        <taxon>Haptista</taxon>
        <taxon>Haptophyta</taxon>
        <taxon>Pavlovophyceae</taxon>
        <taxon>Pavlovales</taxon>
        <taxon>Pavlovaceae</taxon>
        <taxon>Diacronema</taxon>
    </lineage>
</organism>
<dbReference type="Gene3D" id="1.10.10.60">
    <property type="entry name" value="Homeodomain-like"/>
    <property type="match status" value="1"/>
</dbReference>
<name>A0A8J5X800_DIALT</name>
<dbReference type="SUPFAM" id="SSF46689">
    <property type="entry name" value="Homeodomain-like"/>
    <property type="match status" value="1"/>
</dbReference>
<dbReference type="SMART" id="SM00717">
    <property type="entry name" value="SANT"/>
    <property type="match status" value="1"/>
</dbReference>
<feature type="region of interest" description="Disordered" evidence="1">
    <location>
        <begin position="1"/>
        <end position="24"/>
    </location>
</feature>
<dbReference type="EMBL" id="JAGTXO010000055">
    <property type="protein sequence ID" value="KAG8458218.1"/>
    <property type="molecule type" value="Genomic_DNA"/>
</dbReference>
<reference evidence="4" key="1">
    <citation type="submission" date="2021-05" db="EMBL/GenBank/DDBJ databases">
        <title>The genome of the haptophyte Pavlova lutheri (Diacronema luteri, Pavlovales) - a model for lipid biosynthesis in eukaryotic algae.</title>
        <authorList>
            <person name="Hulatt C.J."/>
            <person name="Posewitz M.C."/>
        </authorList>
    </citation>
    <scope>NUCLEOTIDE SEQUENCE</scope>
    <source>
        <strain evidence="4">NIVA-4/92</strain>
    </source>
</reference>
<dbReference type="PROSITE" id="PS51294">
    <property type="entry name" value="HTH_MYB"/>
    <property type="match status" value="1"/>
</dbReference>
<sequence length="349" mass="36525">MSRPSDGANADDGGYLSATDAPPASDWTLASEALLLMSAASPTARPVAAAAAPAEAASRDSSHTVERQQEGKAAPRQLPMPRLTLPCADSFDLAHDYYSPHYSAAQQDAAHQLLAHAPAGQPLAERVEAAAHSLLAMPPSQHASGAWAYHSPVSPWRSHNQWSTPRAFPYPCADSHPAVRAYPVLAAADAAGSPPPTDEPSDDAEEAAAQWTAAEDLITTEAVQRFGCKWNLISSLVPGRTAASVRNRWHRIRRAARRRETESAPEGVYKCSRCGLPKKGHMCKLSAGDSSRISSARGAMDKLLGHASPAGGQAAAEPAAPELPAHDGSDLRAAFPVLGAPDSALANLG</sequence>
<feature type="region of interest" description="Disordered" evidence="1">
    <location>
        <begin position="45"/>
        <end position="77"/>
    </location>
</feature>
<dbReference type="Proteomes" id="UP000751190">
    <property type="component" value="Unassembled WGS sequence"/>
</dbReference>
<evidence type="ECO:0000313" key="5">
    <source>
        <dbReference type="Proteomes" id="UP000751190"/>
    </source>
</evidence>
<dbReference type="InterPro" id="IPR017930">
    <property type="entry name" value="Myb_dom"/>
</dbReference>
<evidence type="ECO:0000259" key="2">
    <source>
        <dbReference type="PROSITE" id="PS50090"/>
    </source>
</evidence>